<accession>A0A2A9FA87</accession>
<gene>
    <name evidence="1" type="ORF">ATK36_2506</name>
</gene>
<dbReference type="Proteomes" id="UP000243542">
    <property type="component" value="Unassembled WGS sequence"/>
</dbReference>
<dbReference type="EMBL" id="PDJK01000002">
    <property type="protein sequence ID" value="PFG47462.1"/>
    <property type="molecule type" value="Genomic_DNA"/>
</dbReference>
<dbReference type="AlphaFoldDB" id="A0A2A9FA87"/>
<keyword evidence="2" id="KW-1185">Reference proteome</keyword>
<evidence type="ECO:0000313" key="2">
    <source>
        <dbReference type="Proteomes" id="UP000243542"/>
    </source>
</evidence>
<evidence type="ECO:0000313" key="1">
    <source>
        <dbReference type="EMBL" id="PFG47462.1"/>
    </source>
</evidence>
<reference evidence="1 2" key="1">
    <citation type="submission" date="2017-10" db="EMBL/GenBank/DDBJ databases">
        <title>Sequencing the genomes of 1000 actinobacteria strains.</title>
        <authorList>
            <person name="Klenk H.-P."/>
        </authorList>
    </citation>
    <scope>NUCLEOTIDE SEQUENCE [LARGE SCALE GENOMIC DNA]</scope>
    <source>
        <strain evidence="1 2">DSM 46092</strain>
    </source>
</reference>
<protein>
    <recommendedName>
        <fullName evidence="3">PE family protein</fullName>
    </recommendedName>
</protein>
<evidence type="ECO:0008006" key="3">
    <source>
        <dbReference type="Google" id="ProtNLM"/>
    </source>
</evidence>
<comment type="caution">
    <text evidence="1">The sequence shown here is derived from an EMBL/GenBank/DDBJ whole genome shotgun (WGS) entry which is preliminary data.</text>
</comment>
<organism evidence="1 2">
    <name type="scientific">Amycolatopsis sulphurea</name>
    <dbReference type="NCBI Taxonomy" id="76022"/>
    <lineage>
        <taxon>Bacteria</taxon>
        <taxon>Bacillati</taxon>
        <taxon>Actinomycetota</taxon>
        <taxon>Actinomycetes</taxon>
        <taxon>Pseudonocardiales</taxon>
        <taxon>Pseudonocardiaceae</taxon>
        <taxon>Amycolatopsis</taxon>
    </lineage>
</organism>
<dbReference type="RefSeq" id="WP_098511398.1">
    <property type="nucleotide sequence ID" value="NZ_JBIAKZ010000011.1"/>
</dbReference>
<name>A0A2A9FA87_9PSEU</name>
<proteinExistence type="predicted"/>
<sequence>MTQSASGAGVGWLSNLGFAIADDAKVASANLSATSGQGFALSRDDAMSMLNVARQARTHFTEMRTIAYRLTRVTAPADDPGSNSYNDGLVGNGQRQGAFAAGSRNVEQMIKYSEDLVHSLEKALGITVTSDETAAADLKTTAQDTKTGFAG</sequence>